<sequence>MGDTPDVGCILFLRFSLYSLFMSRAFRILILYGSQTGNARTIAERLALHACRLFRLRNYPADCPASLIHVSSADEYQPLHELASEPGPVIFICSTTGCGDPPDNMAAFWRKIMNVRLPEGCTFPISLRFVVLGIGDSSYKHYNHVAKKLYRRLVHLGASPLPVSLALADKTQDIGLGLADDSAPEGIIACMQWFIPSLWNTIHSHYSTSIQTLGTLSFPITWDDLENPEFVASLQSRFVVRCLKKHDTGPNTVNSVNGTQFENDKYLTERIEALLQHDNSLFKGAPMPSRALSFVVVSNERLTPEDYFQDTRLIKLELEVKNCGQSLWNLNTIWNRVGTPCPDGSLKFLPGSVFHVQPTNSLENVLAFFTITGIDPSTRIRVEVLREAQRPGEHIVPFPLPGRLSDVLSDSISMAWLVTNYFDLNCLPSQFFFSNLAATHFRRKQVASESVSAERIQMECERLNELGHACTAEAMDDFYDYVTRPRRRIVEVLADFPCTAAFIPVESWLDILPGPIHCRPYSIASAAPTIELLIAVVSFRTRMLTLRQGLATTFLARCPVGSRISGWISRPVYGFDFTYCLTPPTHPCILVGPGTGVAPFRAFIWYQLSRASDNGVFSTPPNVLFFGCRFSKKDFYFQKEWERLEAEGRLKLITAFSRDGRAMVAKNRTYVQHRILENAGLVWSLLNEAGASVYVAGNAKAMPAAVRESLVEVVRDCGNMTDLEAEAYISNLESSGRYQVEAWT</sequence>
<evidence type="ECO:0000256" key="3">
    <source>
        <dbReference type="ARBA" id="ARBA00022490"/>
    </source>
</evidence>
<dbReference type="SUPFAM" id="SSF52218">
    <property type="entry name" value="Flavoproteins"/>
    <property type="match status" value="1"/>
</dbReference>
<reference evidence="11" key="1">
    <citation type="submission" date="2016-01" db="EMBL/GenBank/DDBJ databases">
        <title>Reference transcriptome for the parasite Schistocephalus solidus: insights into the molecular evolution of parasitism.</title>
        <authorList>
            <person name="Hebert F.O."/>
            <person name="Grambauer S."/>
            <person name="Barber I."/>
            <person name="Landry C.R."/>
            <person name="Aubin-Horth N."/>
        </authorList>
    </citation>
    <scope>NUCLEOTIDE SEQUENCE</scope>
</reference>
<accession>A0A0X3PUY5</accession>
<dbReference type="PROSITE" id="PS50902">
    <property type="entry name" value="FLAVODOXIN_LIKE"/>
    <property type="match status" value="1"/>
</dbReference>
<keyword evidence="4" id="KW-0285">Flavoprotein</keyword>
<dbReference type="InterPro" id="IPR029039">
    <property type="entry name" value="Flavoprotein-like_sf"/>
</dbReference>
<evidence type="ECO:0000259" key="9">
    <source>
        <dbReference type="PROSITE" id="PS50902"/>
    </source>
</evidence>
<evidence type="ECO:0000313" key="11">
    <source>
        <dbReference type="EMBL" id="JAP54990.1"/>
    </source>
</evidence>
<dbReference type="PANTHER" id="PTHR19384">
    <property type="entry name" value="NITRIC OXIDE SYNTHASE-RELATED"/>
    <property type="match status" value="1"/>
</dbReference>
<dbReference type="InterPro" id="IPR008254">
    <property type="entry name" value="Flavodoxin/NO_synth"/>
</dbReference>
<dbReference type="GO" id="GO:0005829">
    <property type="term" value="C:cytosol"/>
    <property type="evidence" value="ECO:0007669"/>
    <property type="project" value="TreeGrafter"/>
</dbReference>
<keyword evidence="7" id="KW-0521">NADP</keyword>
<comment type="cofactor">
    <cofactor evidence="1">
        <name>FMN</name>
        <dbReference type="ChEBI" id="CHEBI:58210"/>
    </cofactor>
</comment>
<evidence type="ECO:0000256" key="4">
    <source>
        <dbReference type="ARBA" id="ARBA00022630"/>
    </source>
</evidence>
<evidence type="ECO:0000256" key="7">
    <source>
        <dbReference type="ARBA" id="ARBA00022857"/>
    </source>
</evidence>
<dbReference type="InterPro" id="IPR001433">
    <property type="entry name" value="OxRdtase_FAD/NAD-bd"/>
</dbReference>
<dbReference type="GO" id="GO:0050660">
    <property type="term" value="F:flavin adenine dinucleotide binding"/>
    <property type="evidence" value="ECO:0007669"/>
    <property type="project" value="TreeGrafter"/>
</dbReference>
<dbReference type="Pfam" id="PF00175">
    <property type="entry name" value="NAD_binding_1"/>
    <property type="match status" value="1"/>
</dbReference>
<dbReference type="InterPro" id="IPR003097">
    <property type="entry name" value="CysJ-like_FAD-binding"/>
</dbReference>
<dbReference type="FunFam" id="3.40.50.80:FF:000030">
    <property type="entry name" value="NADPH-dependent diflavin oxidoreductase 1"/>
    <property type="match status" value="1"/>
</dbReference>
<dbReference type="Pfam" id="PF00258">
    <property type="entry name" value="Flavodoxin_1"/>
    <property type="match status" value="1"/>
</dbReference>
<evidence type="ECO:0000259" key="10">
    <source>
        <dbReference type="PROSITE" id="PS51384"/>
    </source>
</evidence>
<dbReference type="InterPro" id="IPR039261">
    <property type="entry name" value="FNR_nucleotide-bd"/>
</dbReference>
<feature type="domain" description="Flavodoxin-like" evidence="9">
    <location>
        <begin position="28"/>
        <end position="198"/>
    </location>
</feature>
<name>A0A0X3PUY5_SCHSO</name>
<evidence type="ECO:0000256" key="8">
    <source>
        <dbReference type="ARBA" id="ARBA00023002"/>
    </source>
</evidence>
<keyword evidence="8" id="KW-0560">Oxidoreductase</keyword>
<dbReference type="PROSITE" id="PS51384">
    <property type="entry name" value="FAD_FR"/>
    <property type="match status" value="1"/>
</dbReference>
<evidence type="ECO:0000256" key="2">
    <source>
        <dbReference type="ARBA" id="ARBA00001974"/>
    </source>
</evidence>
<dbReference type="PANTHER" id="PTHR19384:SF10">
    <property type="entry name" value="NADPH-DEPENDENT DIFLAVIN OXIDOREDUCTASE 1"/>
    <property type="match status" value="1"/>
</dbReference>
<dbReference type="InterPro" id="IPR001709">
    <property type="entry name" value="Flavoprot_Pyr_Nucl_cyt_Rdtase"/>
</dbReference>
<keyword evidence="6" id="KW-0274">FAD</keyword>
<feature type="domain" description="FAD-binding FR-type" evidence="10">
    <location>
        <begin position="289"/>
        <end position="578"/>
    </location>
</feature>
<dbReference type="PRINTS" id="PR00371">
    <property type="entry name" value="FPNCR"/>
</dbReference>
<dbReference type="SUPFAM" id="SSF63380">
    <property type="entry name" value="Riboflavin synthase domain-like"/>
    <property type="match status" value="1"/>
</dbReference>
<dbReference type="SUPFAM" id="SSF52343">
    <property type="entry name" value="Ferredoxin reductase-like, C-terminal NADP-linked domain"/>
    <property type="match status" value="1"/>
</dbReference>
<evidence type="ECO:0000256" key="6">
    <source>
        <dbReference type="ARBA" id="ARBA00022827"/>
    </source>
</evidence>
<dbReference type="Gene3D" id="1.20.990.10">
    <property type="entry name" value="NADPH-cytochrome p450 Reductase, Chain A, domain 3"/>
    <property type="match status" value="1"/>
</dbReference>
<protein>
    <recommendedName>
        <fullName evidence="12">NADPH-dependent diflavin oxidoreductase 1</fullName>
    </recommendedName>
</protein>
<dbReference type="InterPro" id="IPR017927">
    <property type="entry name" value="FAD-bd_FR_type"/>
</dbReference>
<organism evidence="11">
    <name type="scientific">Schistocephalus solidus</name>
    <name type="common">Tapeworm</name>
    <dbReference type="NCBI Taxonomy" id="70667"/>
    <lineage>
        <taxon>Eukaryota</taxon>
        <taxon>Metazoa</taxon>
        <taxon>Spiralia</taxon>
        <taxon>Lophotrochozoa</taxon>
        <taxon>Platyhelminthes</taxon>
        <taxon>Cestoda</taxon>
        <taxon>Eucestoda</taxon>
        <taxon>Diphyllobothriidea</taxon>
        <taxon>Diphyllobothriidae</taxon>
        <taxon>Schistocephalus</taxon>
    </lineage>
</organism>
<dbReference type="Gene3D" id="2.40.30.10">
    <property type="entry name" value="Translation factors"/>
    <property type="match status" value="1"/>
</dbReference>
<dbReference type="InterPro" id="IPR023173">
    <property type="entry name" value="NADPH_Cyt_P450_Rdtase_alpha"/>
</dbReference>
<dbReference type="GO" id="GO:0010181">
    <property type="term" value="F:FMN binding"/>
    <property type="evidence" value="ECO:0007669"/>
    <property type="project" value="InterPro"/>
</dbReference>
<keyword evidence="5" id="KW-0288">FMN</keyword>
<dbReference type="AlphaFoldDB" id="A0A0X3PUY5"/>
<dbReference type="GO" id="GO:0016491">
    <property type="term" value="F:oxidoreductase activity"/>
    <property type="evidence" value="ECO:0007669"/>
    <property type="project" value="UniProtKB-KW"/>
</dbReference>
<evidence type="ECO:0000256" key="1">
    <source>
        <dbReference type="ARBA" id="ARBA00001917"/>
    </source>
</evidence>
<comment type="cofactor">
    <cofactor evidence="2">
        <name>FAD</name>
        <dbReference type="ChEBI" id="CHEBI:57692"/>
    </cofactor>
</comment>
<dbReference type="Gene3D" id="3.40.50.360">
    <property type="match status" value="1"/>
</dbReference>
<dbReference type="Pfam" id="PF00667">
    <property type="entry name" value="FAD_binding_1"/>
    <property type="match status" value="1"/>
</dbReference>
<keyword evidence="3" id="KW-0963">Cytoplasm</keyword>
<gene>
    <name evidence="11" type="ORF">TR149311</name>
</gene>
<proteinExistence type="predicted"/>
<evidence type="ECO:0008006" key="12">
    <source>
        <dbReference type="Google" id="ProtNLM"/>
    </source>
</evidence>
<dbReference type="InterPro" id="IPR017938">
    <property type="entry name" value="Riboflavin_synthase-like_b-brl"/>
</dbReference>
<evidence type="ECO:0000256" key="5">
    <source>
        <dbReference type="ARBA" id="ARBA00022643"/>
    </source>
</evidence>
<dbReference type="EMBL" id="GEEE01008235">
    <property type="protein sequence ID" value="JAP54990.1"/>
    <property type="molecule type" value="Transcribed_RNA"/>
</dbReference>
<dbReference type="Gene3D" id="3.40.50.80">
    <property type="entry name" value="Nucleotide-binding domain of ferredoxin-NADP reductase (FNR) module"/>
    <property type="match status" value="1"/>
</dbReference>